<name>A0A8T0CH44_CORYI</name>
<proteinExistence type="predicted"/>
<accession>A0A8T0CH44</accession>
<sequence>MPMSLMVSSLVPKTCSVHAIPSQKLKLKQPCKTRMSVIRCKDGPQKPPIKKGKTPPQHNDLPKAAELDVKGSKAPIQKAGEDSQKDIAAAQARNTEATE</sequence>
<feature type="region of interest" description="Disordered" evidence="1">
    <location>
        <begin position="39"/>
        <end position="99"/>
    </location>
</feature>
<organism evidence="2 3">
    <name type="scientific">Corymbia citriodora subsp. variegata</name>
    <dbReference type="NCBI Taxonomy" id="360336"/>
    <lineage>
        <taxon>Eukaryota</taxon>
        <taxon>Viridiplantae</taxon>
        <taxon>Streptophyta</taxon>
        <taxon>Embryophyta</taxon>
        <taxon>Tracheophyta</taxon>
        <taxon>Spermatophyta</taxon>
        <taxon>Magnoliopsida</taxon>
        <taxon>eudicotyledons</taxon>
        <taxon>Gunneridae</taxon>
        <taxon>Pentapetalae</taxon>
        <taxon>rosids</taxon>
        <taxon>malvids</taxon>
        <taxon>Myrtales</taxon>
        <taxon>Myrtaceae</taxon>
        <taxon>Myrtoideae</taxon>
        <taxon>Eucalypteae</taxon>
        <taxon>Corymbia</taxon>
    </lineage>
</organism>
<reference evidence="2" key="1">
    <citation type="submission" date="2020-05" db="EMBL/GenBank/DDBJ databases">
        <title>WGS assembly of Corymbia citriodora subspecies variegata.</title>
        <authorList>
            <person name="Barry K."/>
            <person name="Hundley H."/>
            <person name="Shu S."/>
            <person name="Jenkins J."/>
            <person name="Grimwood J."/>
            <person name="Baten A."/>
        </authorList>
    </citation>
    <scope>NUCLEOTIDE SEQUENCE</scope>
    <source>
        <strain evidence="2">CV2-018</strain>
    </source>
</reference>
<keyword evidence="3" id="KW-1185">Reference proteome</keyword>
<dbReference type="AlphaFoldDB" id="A0A8T0CH44"/>
<evidence type="ECO:0000313" key="3">
    <source>
        <dbReference type="Proteomes" id="UP000806378"/>
    </source>
</evidence>
<dbReference type="Gramene" id="rna-gnl|WGS:JABURB|Cocit.L3547.1">
    <property type="protein sequence ID" value="cds-KAF7846948.1"/>
    <property type="gene ID" value="gene-BT93_L3547"/>
</dbReference>
<evidence type="ECO:0000256" key="1">
    <source>
        <dbReference type="SAM" id="MobiDB-lite"/>
    </source>
</evidence>
<gene>
    <name evidence="2" type="ORF">BT93_L3547</name>
</gene>
<comment type="caution">
    <text evidence="2">The sequence shown here is derived from an EMBL/GenBank/DDBJ whole genome shotgun (WGS) entry which is preliminary data.</text>
</comment>
<dbReference type="Proteomes" id="UP000806378">
    <property type="component" value="Unassembled WGS sequence"/>
</dbReference>
<dbReference type="EMBL" id="MU091498">
    <property type="protein sequence ID" value="KAF7846948.1"/>
    <property type="molecule type" value="Genomic_DNA"/>
</dbReference>
<dbReference type="OrthoDB" id="1786135at2759"/>
<feature type="compositionally biased region" description="Basic and acidic residues" evidence="1">
    <location>
        <begin position="60"/>
        <end position="71"/>
    </location>
</feature>
<protein>
    <submittedName>
        <fullName evidence="2">Uncharacterized protein</fullName>
    </submittedName>
</protein>
<evidence type="ECO:0000313" key="2">
    <source>
        <dbReference type="EMBL" id="KAF7846948.1"/>
    </source>
</evidence>